<dbReference type="Proteomes" id="UP000199515">
    <property type="component" value="Unassembled WGS sequence"/>
</dbReference>
<dbReference type="AlphaFoldDB" id="A0A1H2ZGQ7"/>
<dbReference type="OrthoDB" id="3556805at2"/>
<proteinExistence type="predicted"/>
<organism evidence="1 2">
    <name type="scientific">Amycolatopsis xylanica</name>
    <dbReference type="NCBI Taxonomy" id="589385"/>
    <lineage>
        <taxon>Bacteria</taxon>
        <taxon>Bacillati</taxon>
        <taxon>Actinomycetota</taxon>
        <taxon>Actinomycetes</taxon>
        <taxon>Pseudonocardiales</taxon>
        <taxon>Pseudonocardiaceae</taxon>
        <taxon>Amycolatopsis</taxon>
    </lineage>
</organism>
<protein>
    <submittedName>
        <fullName evidence="1">Uncharacterized protein</fullName>
    </submittedName>
</protein>
<accession>A0A1H2ZGQ7</accession>
<dbReference type="EMBL" id="FNON01000002">
    <property type="protein sequence ID" value="SDX16653.1"/>
    <property type="molecule type" value="Genomic_DNA"/>
</dbReference>
<reference evidence="1 2" key="1">
    <citation type="submission" date="2016-10" db="EMBL/GenBank/DDBJ databases">
        <authorList>
            <person name="de Groot N.N."/>
        </authorList>
    </citation>
    <scope>NUCLEOTIDE SEQUENCE [LARGE SCALE GENOMIC DNA]</scope>
    <source>
        <strain evidence="1 2">CPCC 202699</strain>
    </source>
</reference>
<evidence type="ECO:0000313" key="1">
    <source>
        <dbReference type="EMBL" id="SDX16653.1"/>
    </source>
</evidence>
<dbReference type="RefSeq" id="WP_091288393.1">
    <property type="nucleotide sequence ID" value="NZ_FNON01000002.1"/>
</dbReference>
<name>A0A1H2ZGQ7_9PSEU</name>
<keyword evidence="2" id="KW-1185">Reference proteome</keyword>
<evidence type="ECO:0000313" key="2">
    <source>
        <dbReference type="Proteomes" id="UP000199515"/>
    </source>
</evidence>
<dbReference type="STRING" id="589385.SAMN05421504_102520"/>
<sequence length="85" mass="9066">MTGAGGIEELHQLLQAVQAGVVEASAHFERAKALLEDATRAIVEAQAKAEPWQPPELAKAIEALDAQLTKMAGVTELLTAYQSRL</sequence>
<gene>
    <name evidence="1" type="ORF">SAMN05421504_102520</name>
</gene>